<feature type="non-terminal residue" evidence="1">
    <location>
        <position position="1"/>
    </location>
</feature>
<dbReference type="OrthoDB" id="9973045at2759"/>
<protein>
    <submittedName>
        <fullName evidence="1">Villin-1</fullName>
    </submittedName>
</protein>
<organism evidence="1 2">
    <name type="scientific">Orchesella cincta</name>
    <name type="common">Springtail</name>
    <name type="synonym">Podura cincta</name>
    <dbReference type="NCBI Taxonomy" id="48709"/>
    <lineage>
        <taxon>Eukaryota</taxon>
        <taxon>Metazoa</taxon>
        <taxon>Ecdysozoa</taxon>
        <taxon>Arthropoda</taxon>
        <taxon>Hexapoda</taxon>
        <taxon>Collembola</taxon>
        <taxon>Entomobryomorpha</taxon>
        <taxon>Entomobryoidea</taxon>
        <taxon>Orchesellidae</taxon>
        <taxon>Orchesellinae</taxon>
        <taxon>Orchesella</taxon>
    </lineage>
</organism>
<dbReference type="EMBL" id="LJIJ01003904">
    <property type="protein sequence ID" value="ODM88245.1"/>
    <property type="molecule type" value="Genomic_DNA"/>
</dbReference>
<proteinExistence type="predicted"/>
<sequence length="103" mass="11639">SSNPHLLSVFAKQIILYEDSVFQGATYNVTRFYKLGMFVRCFDLPSNWHDRVSSINTNGNCVYAWTLPGCSGKHLHVAPGTPSHYSLSELRFDNQIQSVEQCP</sequence>
<name>A0A1D2M5J4_ORCCI</name>
<dbReference type="Gene3D" id="2.60.20.10">
    <property type="entry name" value="Crystallins"/>
    <property type="match status" value="1"/>
</dbReference>
<reference evidence="1 2" key="1">
    <citation type="journal article" date="2016" name="Genome Biol. Evol.">
        <title>Gene Family Evolution Reflects Adaptation to Soil Environmental Stressors in the Genome of the Collembolan Orchesella cincta.</title>
        <authorList>
            <person name="Faddeeva-Vakhrusheva A."/>
            <person name="Derks M.F."/>
            <person name="Anvar S.Y."/>
            <person name="Agamennone V."/>
            <person name="Suring W."/>
            <person name="Smit S."/>
            <person name="van Straalen N.M."/>
            <person name="Roelofs D."/>
        </authorList>
    </citation>
    <scope>NUCLEOTIDE SEQUENCE [LARGE SCALE GENOMIC DNA]</scope>
    <source>
        <tissue evidence="1">Mixed pool</tissue>
    </source>
</reference>
<evidence type="ECO:0000313" key="1">
    <source>
        <dbReference type="EMBL" id="ODM88245.1"/>
    </source>
</evidence>
<dbReference type="AlphaFoldDB" id="A0A1D2M5J4"/>
<evidence type="ECO:0000313" key="2">
    <source>
        <dbReference type="Proteomes" id="UP000094527"/>
    </source>
</evidence>
<keyword evidence="2" id="KW-1185">Reference proteome</keyword>
<dbReference type="SUPFAM" id="SSF49695">
    <property type="entry name" value="gamma-Crystallin-like"/>
    <property type="match status" value="1"/>
</dbReference>
<dbReference type="Proteomes" id="UP000094527">
    <property type="component" value="Unassembled WGS sequence"/>
</dbReference>
<dbReference type="InterPro" id="IPR011024">
    <property type="entry name" value="G_crystallin-like"/>
</dbReference>
<feature type="non-terminal residue" evidence="1">
    <location>
        <position position="103"/>
    </location>
</feature>
<comment type="caution">
    <text evidence="1">The sequence shown here is derived from an EMBL/GenBank/DDBJ whole genome shotgun (WGS) entry which is preliminary data.</text>
</comment>
<dbReference type="OMA" id="YEDINFG"/>
<accession>A0A1D2M5J4</accession>
<gene>
    <name evidence="1" type="ORF">Ocin01_18437</name>
</gene>